<evidence type="ECO:0000313" key="1">
    <source>
        <dbReference type="EMBL" id="CAJ0603346.1"/>
    </source>
</evidence>
<dbReference type="EMBL" id="CATQJL010000305">
    <property type="protein sequence ID" value="CAJ0603346.1"/>
    <property type="molecule type" value="Genomic_DNA"/>
</dbReference>
<evidence type="ECO:0000313" key="2">
    <source>
        <dbReference type="Proteomes" id="UP001176961"/>
    </source>
</evidence>
<organism evidence="1 2">
    <name type="scientific">Cylicocyclus nassatus</name>
    <name type="common">Nematode worm</name>
    <dbReference type="NCBI Taxonomy" id="53992"/>
    <lineage>
        <taxon>Eukaryota</taxon>
        <taxon>Metazoa</taxon>
        <taxon>Ecdysozoa</taxon>
        <taxon>Nematoda</taxon>
        <taxon>Chromadorea</taxon>
        <taxon>Rhabditida</taxon>
        <taxon>Rhabditina</taxon>
        <taxon>Rhabditomorpha</taxon>
        <taxon>Strongyloidea</taxon>
        <taxon>Strongylidae</taxon>
        <taxon>Cylicocyclus</taxon>
    </lineage>
</organism>
<dbReference type="Proteomes" id="UP001176961">
    <property type="component" value="Unassembled WGS sequence"/>
</dbReference>
<name>A0AA36H3B4_CYLNA</name>
<dbReference type="AlphaFoldDB" id="A0AA36H3B4"/>
<gene>
    <name evidence="1" type="ORF">CYNAS_LOCUS15329</name>
</gene>
<sequence length="121" mass="14344">MAAWSLIDFSQNWILMLPFDNLTSKADDPGYMPPEERRAFQRRWFILSLFPILIRRQALHCHLAVIHRRVYRVVWVKDYRDHRICRVAISEEVYRHNSIGSTKGLVDPLYGPKDEVPRGHS</sequence>
<comment type="caution">
    <text evidence="1">The sequence shown here is derived from an EMBL/GenBank/DDBJ whole genome shotgun (WGS) entry which is preliminary data.</text>
</comment>
<accession>A0AA36H3B4</accession>
<protein>
    <submittedName>
        <fullName evidence="1">Uncharacterized protein</fullName>
    </submittedName>
</protein>
<keyword evidence="2" id="KW-1185">Reference proteome</keyword>
<reference evidence="1" key="1">
    <citation type="submission" date="2023-07" db="EMBL/GenBank/DDBJ databases">
        <authorList>
            <consortium name="CYATHOMIX"/>
        </authorList>
    </citation>
    <scope>NUCLEOTIDE SEQUENCE</scope>
    <source>
        <strain evidence="1">N/A</strain>
    </source>
</reference>
<proteinExistence type="predicted"/>